<comment type="subcellular location">
    <subcellularLocation>
        <location evidence="3">Nucleus</location>
    </subcellularLocation>
</comment>
<dbReference type="GO" id="GO:0046872">
    <property type="term" value="F:metal ion binding"/>
    <property type="evidence" value="ECO:0007669"/>
    <property type="project" value="UniProtKB-KW"/>
</dbReference>
<keyword evidence="20" id="KW-1185">Reference proteome</keyword>
<evidence type="ECO:0000256" key="1">
    <source>
        <dbReference type="ARBA" id="ARBA00001954"/>
    </source>
</evidence>
<evidence type="ECO:0000259" key="18">
    <source>
        <dbReference type="PROSITE" id="PS51184"/>
    </source>
</evidence>
<dbReference type="InterPro" id="IPR050690">
    <property type="entry name" value="JHDM1_Histone_Demethylase"/>
</dbReference>
<feature type="domain" description="JmjC" evidence="18">
    <location>
        <begin position="212"/>
        <end position="369"/>
    </location>
</feature>
<evidence type="ECO:0000256" key="5">
    <source>
        <dbReference type="ARBA" id="ARBA00013246"/>
    </source>
</evidence>
<evidence type="ECO:0000256" key="17">
    <source>
        <dbReference type="SAM" id="MobiDB-lite"/>
    </source>
</evidence>
<feature type="region of interest" description="Disordered" evidence="17">
    <location>
        <begin position="546"/>
        <end position="590"/>
    </location>
</feature>
<gene>
    <name evidence="19" type="ORF">F8M41_008831</name>
</gene>
<evidence type="ECO:0000256" key="7">
    <source>
        <dbReference type="ARBA" id="ARBA00022723"/>
    </source>
</evidence>
<comment type="cofactor">
    <cofactor evidence="1">
        <name>Fe(2+)</name>
        <dbReference type="ChEBI" id="CHEBI:29033"/>
    </cofactor>
</comment>
<dbReference type="GO" id="GO:0005634">
    <property type="term" value="C:nucleus"/>
    <property type="evidence" value="ECO:0007669"/>
    <property type="project" value="UniProtKB-SubCell"/>
</dbReference>
<evidence type="ECO:0000256" key="11">
    <source>
        <dbReference type="ARBA" id="ARBA00023004"/>
    </source>
</evidence>
<evidence type="ECO:0000313" key="19">
    <source>
        <dbReference type="EMBL" id="KAF0406836.1"/>
    </source>
</evidence>
<dbReference type="InterPro" id="IPR011011">
    <property type="entry name" value="Znf_FYVE_PHD"/>
</dbReference>
<evidence type="ECO:0000256" key="9">
    <source>
        <dbReference type="ARBA" id="ARBA00022964"/>
    </source>
</evidence>
<evidence type="ECO:0000256" key="6">
    <source>
        <dbReference type="ARBA" id="ARBA00015153"/>
    </source>
</evidence>
<name>A0A8H3X5Z7_GIGMA</name>
<keyword evidence="8" id="KW-0156">Chromatin regulator</keyword>
<evidence type="ECO:0000256" key="2">
    <source>
        <dbReference type="ARBA" id="ARBA00003909"/>
    </source>
</evidence>
<comment type="caution">
    <text evidence="19">The sequence shown here is derived from an EMBL/GenBank/DDBJ whole genome shotgun (WGS) entry which is preliminary data.</text>
</comment>
<dbReference type="Gene3D" id="1.20.58.1360">
    <property type="match status" value="1"/>
</dbReference>
<dbReference type="Proteomes" id="UP000439903">
    <property type="component" value="Unassembled WGS sequence"/>
</dbReference>
<dbReference type="SMART" id="SM00558">
    <property type="entry name" value="JmjC"/>
    <property type="match status" value="1"/>
</dbReference>
<reference evidence="19 20" key="1">
    <citation type="journal article" date="2019" name="Environ. Microbiol.">
        <title>At the nexus of three kingdoms: the genome of the mycorrhizal fungus Gigaspora margarita provides insights into plant, endobacterial and fungal interactions.</title>
        <authorList>
            <person name="Venice F."/>
            <person name="Ghignone S."/>
            <person name="Salvioli di Fossalunga A."/>
            <person name="Amselem J."/>
            <person name="Novero M."/>
            <person name="Xianan X."/>
            <person name="Sedzielewska Toro K."/>
            <person name="Morin E."/>
            <person name="Lipzen A."/>
            <person name="Grigoriev I.V."/>
            <person name="Henrissat B."/>
            <person name="Martin F.M."/>
            <person name="Bonfante P."/>
        </authorList>
    </citation>
    <scope>NUCLEOTIDE SEQUENCE [LARGE SCALE GENOMIC DNA]</scope>
    <source>
        <strain evidence="19 20">BEG34</strain>
    </source>
</reference>
<accession>A0A8H3X5Z7</accession>
<feature type="compositionally biased region" description="Polar residues" evidence="17">
    <location>
        <begin position="574"/>
        <end position="586"/>
    </location>
</feature>
<dbReference type="AlphaFoldDB" id="A0A8H3X5Z7"/>
<dbReference type="PANTHER" id="PTHR23123">
    <property type="entry name" value="PHD/F-BOX CONTAINING PROTEIN"/>
    <property type="match status" value="1"/>
</dbReference>
<keyword evidence="11" id="KW-0408">Iron</keyword>
<keyword evidence="9" id="KW-0223">Dioxygenase</keyword>
<comment type="similarity">
    <text evidence="4">Belongs to the JHDM1 histone demethylase family.</text>
</comment>
<evidence type="ECO:0000256" key="13">
    <source>
        <dbReference type="ARBA" id="ARBA00023163"/>
    </source>
</evidence>
<dbReference type="Pfam" id="PF17811">
    <property type="entry name" value="JHD"/>
    <property type="match status" value="1"/>
</dbReference>
<evidence type="ECO:0000256" key="8">
    <source>
        <dbReference type="ARBA" id="ARBA00022853"/>
    </source>
</evidence>
<evidence type="ECO:0000256" key="14">
    <source>
        <dbReference type="ARBA" id="ARBA00023242"/>
    </source>
</evidence>
<dbReference type="PROSITE" id="PS51184">
    <property type="entry name" value="JMJC"/>
    <property type="match status" value="1"/>
</dbReference>
<dbReference type="InterPro" id="IPR003347">
    <property type="entry name" value="JmjC_dom"/>
</dbReference>
<keyword evidence="10" id="KW-0560">Oxidoreductase</keyword>
<evidence type="ECO:0000256" key="16">
    <source>
        <dbReference type="ARBA" id="ARBA00047915"/>
    </source>
</evidence>
<keyword evidence="7" id="KW-0479">Metal-binding</keyword>
<dbReference type="EMBL" id="WTPW01001938">
    <property type="protein sequence ID" value="KAF0406836.1"/>
    <property type="molecule type" value="Genomic_DNA"/>
</dbReference>
<keyword evidence="12" id="KW-0805">Transcription regulation</keyword>
<dbReference type="InterPro" id="IPR041070">
    <property type="entry name" value="JHD"/>
</dbReference>
<dbReference type="OrthoDB" id="5876800at2759"/>
<evidence type="ECO:0000256" key="10">
    <source>
        <dbReference type="ARBA" id="ARBA00023002"/>
    </source>
</evidence>
<dbReference type="Gene3D" id="2.60.120.650">
    <property type="entry name" value="Cupin"/>
    <property type="match status" value="1"/>
</dbReference>
<evidence type="ECO:0000256" key="3">
    <source>
        <dbReference type="ARBA" id="ARBA00004123"/>
    </source>
</evidence>
<comment type="function">
    <text evidence="2">Histone demethylase that specifically demethylates 'Lys-36' of histone H3, thereby playing a central role in histone code.</text>
</comment>
<keyword evidence="14" id="KW-0539">Nucleus</keyword>
<dbReference type="GO" id="GO:0140680">
    <property type="term" value="F:histone H3K36me/H3K36me2 demethylase activity"/>
    <property type="evidence" value="ECO:0007669"/>
    <property type="project" value="UniProtKB-EC"/>
</dbReference>
<dbReference type="EC" id="1.14.11.27" evidence="5"/>
<dbReference type="SUPFAM" id="SSF51197">
    <property type="entry name" value="Clavaminate synthase-like"/>
    <property type="match status" value="1"/>
</dbReference>
<proteinExistence type="inferred from homology"/>
<evidence type="ECO:0000256" key="12">
    <source>
        <dbReference type="ARBA" id="ARBA00023015"/>
    </source>
</evidence>
<comment type="catalytic activity">
    <reaction evidence="16">
        <text>N(6),N(6)-dimethyl-L-lysyl(36)-[histone H3] + 2 2-oxoglutarate + 2 O2 = L-lysyl(36)-[histone H3] + 2 formaldehyde + 2 succinate + 2 CO2</text>
        <dbReference type="Rhea" id="RHEA:42032"/>
        <dbReference type="Rhea" id="RHEA-COMP:9785"/>
        <dbReference type="Rhea" id="RHEA-COMP:9787"/>
        <dbReference type="ChEBI" id="CHEBI:15379"/>
        <dbReference type="ChEBI" id="CHEBI:16526"/>
        <dbReference type="ChEBI" id="CHEBI:16810"/>
        <dbReference type="ChEBI" id="CHEBI:16842"/>
        <dbReference type="ChEBI" id="CHEBI:29969"/>
        <dbReference type="ChEBI" id="CHEBI:30031"/>
        <dbReference type="ChEBI" id="CHEBI:61976"/>
        <dbReference type="EC" id="1.14.11.27"/>
    </reaction>
</comment>
<sequence length="597" mass="68952">MSSTQTEVPQTENCPLCDNKPRFMPLWLQENTETWIKCDICLVWCHAACLKLPAEECERIDEYHCPKCAISHGSSTYKVRKSLREHSRINYADLENGLTGNPYKWKRVLDSKLFVKHKFPKIRGDQLTLDWIRTFGLDEPILIDNPDGLDMKMPSKDITVSYIAATVGYDTPVDVIDVSTQQEQPSWNLYQWANYFDGPKRDQVLNVISLEISGTPLGDSIVRPRIVRELDWCDNVWPKELKAFEYPKVQLYCLMSIKDSFTDFHIDFGGTSVFYHVIKGSKIFYFVRPTPPNLKKYARWISSPEQSMTFFADLVKDCYEVRICAGNTMIIPTGWIHAVYTPEDAIVIGGNFLHGYNIGGQLAIYEIEKRVDVPIKYRFPYFEKICWYAGKKYYKILKENPDSLSQREEKGLVELAIFLSKLSSKLERNSKVSSEERHAIKENIPTEVRDPAKLSRRLSRRINKHISKNNEEADTQLDSTSRNHYELHDVCVNERSGSSPELRLNTPTKIRLKIVSRKRNIDDVNIEDSEDNKGVNEMADNSINSANEHQVKRIHLTSQTNNTEGLRRGDKQDNSPLTPQSGSTISWHEEDKYFEEL</sequence>
<evidence type="ECO:0000256" key="4">
    <source>
        <dbReference type="ARBA" id="ARBA00008037"/>
    </source>
</evidence>
<evidence type="ECO:0000313" key="20">
    <source>
        <dbReference type="Proteomes" id="UP000439903"/>
    </source>
</evidence>
<protein>
    <recommendedName>
        <fullName evidence="6">JmjC domain-containing histone demethylation protein 1</fullName>
        <ecNumber evidence="5">1.14.11.27</ecNumber>
    </recommendedName>
    <alternativeName>
        <fullName evidence="15">[Histone-H3]-lysine-36 demethylase 1</fullName>
    </alternativeName>
</protein>
<dbReference type="SUPFAM" id="SSF57903">
    <property type="entry name" value="FYVE/PHD zinc finger"/>
    <property type="match status" value="1"/>
</dbReference>
<keyword evidence="13" id="KW-0804">Transcription</keyword>
<evidence type="ECO:0000256" key="15">
    <source>
        <dbReference type="ARBA" id="ARBA00031083"/>
    </source>
</evidence>
<dbReference type="Pfam" id="PF02373">
    <property type="entry name" value="JmjC"/>
    <property type="match status" value="1"/>
</dbReference>
<organism evidence="19 20">
    <name type="scientific">Gigaspora margarita</name>
    <dbReference type="NCBI Taxonomy" id="4874"/>
    <lineage>
        <taxon>Eukaryota</taxon>
        <taxon>Fungi</taxon>
        <taxon>Fungi incertae sedis</taxon>
        <taxon>Mucoromycota</taxon>
        <taxon>Glomeromycotina</taxon>
        <taxon>Glomeromycetes</taxon>
        <taxon>Diversisporales</taxon>
        <taxon>Gigasporaceae</taxon>
        <taxon>Gigaspora</taxon>
    </lineage>
</organism>